<dbReference type="KEGG" id="dto:TOL2_C27670"/>
<evidence type="ECO:0000313" key="6">
    <source>
        <dbReference type="EMBL" id="CCK80927.1"/>
    </source>
</evidence>
<dbReference type="HOGENOM" id="CLU_2355212_0_0_7"/>
<evidence type="ECO:0000313" key="3">
    <source>
        <dbReference type="EMBL" id="CCK80870.1"/>
    </source>
</evidence>
<protein>
    <submittedName>
        <fullName evidence="2">Uncharacterized protein</fullName>
    </submittedName>
</protein>
<dbReference type="Proteomes" id="UP000007347">
    <property type="component" value="Chromosome"/>
</dbReference>
<dbReference type="EMBL" id="FO203503">
    <property type="protein sequence ID" value="CCK80927.1"/>
    <property type="molecule type" value="Genomic_DNA"/>
</dbReference>
<evidence type="ECO:0000313" key="7">
    <source>
        <dbReference type="Proteomes" id="UP000007347"/>
    </source>
</evidence>
<evidence type="ECO:0000256" key="1">
    <source>
        <dbReference type="SAM" id="Phobius"/>
    </source>
</evidence>
<keyword evidence="1" id="KW-1133">Transmembrane helix</keyword>
<dbReference type="KEGG" id="dto:TOL2_C27280"/>
<evidence type="ECO:0000313" key="2">
    <source>
        <dbReference type="EMBL" id="CCK80851.1"/>
    </source>
</evidence>
<dbReference type="KEGG" id="dto:TOL2_C27110"/>
<keyword evidence="1" id="KW-0812">Transmembrane</keyword>
<gene>
    <name evidence="2" type="ordered locus">TOL2_C26920</name>
    <name evidence="3" type="ordered locus">TOL2_C27110</name>
    <name evidence="4" type="ordered locus">TOL2_C27280</name>
    <name evidence="5" type="ordered locus">TOL2_C27480</name>
    <name evidence="6" type="ordered locus">TOL2_C27670</name>
</gene>
<evidence type="ECO:0000313" key="5">
    <source>
        <dbReference type="EMBL" id="CCK80908.1"/>
    </source>
</evidence>
<name>K0NHQ2_DESTT</name>
<feature type="transmembrane region" description="Helical" evidence="1">
    <location>
        <begin position="53"/>
        <end position="71"/>
    </location>
</feature>
<accession>K0NHQ2</accession>
<dbReference type="AlphaFoldDB" id="K0NHQ2"/>
<proteinExistence type="predicted"/>
<keyword evidence="1" id="KW-0472">Membrane</keyword>
<dbReference type="KEGG" id="dto:TOL2_C26920"/>
<organism evidence="2 7">
    <name type="scientific">Desulfobacula toluolica (strain DSM 7467 / Tol2)</name>
    <dbReference type="NCBI Taxonomy" id="651182"/>
    <lineage>
        <taxon>Bacteria</taxon>
        <taxon>Pseudomonadati</taxon>
        <taxon>Thermodesulfobacteriota</taxon>
        <taxon>Desulfobacteria</taxon>
        <taxon>Desulfobacterales</taxon>
        <taxon>Desulfobacteraceae</taxon>
        <taxon>Desulfobacula</taxon>
    </lineage>
</organism>
<dbReference type="EMBL" id="FO203503">
    <property type="protein sequence ID" value="CCK80870.1"/>
    <property type="molecule type" value="Genomic_DNA"/>
</dbReference>
<dbReference type="EMBL" id="FO203503">
    <property type="protein sequence ID" value="CCK80908.1"/>
    <property type="molecule type" value="Genomic_DNA"/>
</dbReference>
<evidence type="ECO:0000313" key="4">
    <source>
        <dbReference type="EMBL" id="CCK80887.1"/>
    </source>
</evidence>
<dbReference type="EMBL" id="FO203503">
    <property type="protein sequence ID" value="CCK80887.1"/>
    <property type="molecule type" value="Genomic_DNA"/>
</dbReference>
<sequence>MPGKDRAGKVVKAFSAFFTLIALPGRLFFIETSSDNSPGFTKRTRSSFWPAQLSYSVITLCVINQILYVYLHLVGSFHGLENVKSSFTTSRPRNPT</sequence>
<keyword evidence="7" id="KW-1185">Reference proteome</keyword>
<dbReference type="EMBL" id="FO203503">
    <property type="protein sequence ID" value="CCK80851.1"/>
    <property type="molecule type" value="Genomic_DNA"/>
</dbReference>
<dbReference type="KEGG" id="dto:TOL2_C27480"/>
<reference evidence="2 7" key="1">
    <citation type="journal article" date="2013" name="Environ. Microbiol.">
        <title>Complete genome, catabolic sub-proteomes and key-metabolites of Desulfobacula toluolica Tol2, a marine, aromatic compound-degrading, sulfate-reducing bacterium.</title>
        <authorList>
            <person name="Wohlbrand L."/>
            <person name="Jacob J.H."/>
            <person name="Kube M."/>
            <person name="Mussmann M."/>
            <person name="Jarling R."/>
            <person name="Beck A."/>
            <person name="Amann R."/>
            <person name="Wilkes H."/>
            <person name="Reinhardt R."/>
            <person name="Rabus R."/>
        </authorList>
    </citation>
    <scope>NUCLEOTIDE SEQUENCE [LARGE SCALE GENOMIC DNA]</scope>
    <source>
        <strain evidence="7">DSM 7467 / Tol2</strain>
        <strain evidence="2">Tol2</strain>
    </source>
</reference>